<dbReference type="EMBL" id="JARBHB010000004">
    <property type="protein sequence ID" value="KAJ8885668.1"/>
    <property type="molecule type" value="Genomic_DNA"/>
</dbReference>
<dbReference type="Proteomes" id="UP001159363">
    <property type="component" value="Chromosome X"/>
</dbReference>
<comment type="caution">
    <text evidence="1">The sequence shown here is derived from an EMBL/GenBank/DDBJ whole genome shotgun (WGS) entry which is preliminary data.</text>
</comment>
<reference evidence="1 2" key="1">
    <citation type="submission" date="2023-02" db="EMBL/GenBank/DDBJ databases">
        <title>LHISI_Scaffold_Assembly.</title>
        <authorList>
            <person name="Stuart O.P."/>
            <person name="Cleave R."/>
            <person name="Magrath M.J.L."/>
            <person name="Mikheyev A.S."/>
        </authorList>
    </citation>
    <scope>NUCLEOTIDE SEQUENCE [LARGE SCALE GENOMIC DNA]</scope>
    <source>
        <strain evidence="1">Daus_M_001</strain>
        <tissue evidence="1">Leg muscle</tissue>
    </source>
</reference>
<proteinExistence type="predicted"/>
<evidence type="ECO:0000313" key="2">
    <source>
        <dbReference type="Proteomes" id="UP001159363"/>
    </source>
</evidence>
<protein>
    <submittedName>
        <fullName evidence="1">Uncharacterized protein</fullName>
    </submittedName>
</protein>
<evidence type="ECO:0000313" key="1">
    <source>
        <dbReference type="EMBL" id="KAJ8885668.1"/>
    </source>
</evidence>
<gene>
    <name evidence="1" type="ORF">PR048_011866</name>
</gene>
<name>A0ABQ9HP32_9NEOP</name>
<keyword evidence="2" id="KW-1185">Reference proteome</keyword>
<organism evidence="1 2">
    <name type="scientific">Dryococelus australis</name>
    <dbReference type="NCBI Taxonomy" id="614101"/>
    <lineage>
        <taxon>Eukaryota</taxon>
        <taxon>Metazoa</taxon>
        <taxon>Ecdysozoa</taxon>
        <taxon>Arthropoda</taxon>
        <taxon>Hexapoda</taxon>
        <taxon>Insecta</taxon>
        <taxon>Pterygota</taxon>
        <taxon>Neoptera</taxon>
        <taxon>Polyneoptera</taxon>
        <taxon>Phasmatodea</taxon>
        <taxon>Verophasmatodea</taxon>
        <taxon>Anareolatae</taxon>
        <taxon>Phasmatidae</taxon>
        <taxon>Eurycanthinae</taxon>
        <taxon>Dryococelus</taxon>
    </lineage>
</organism>
<sequence>MDVLEAIKLAEATLASLREQRYKGTDTFKKIFKESSKLAMEMGTQINKPRTTNLQKNISNFNSQTVEEYCRTAVYLPFMDISKMRASKSWTFSKAAVTRCKTIQERFTLFSSFEMRITSFEADMDIRPFTKVPKVSCGSLQTGFCNTKHYRSV</sequence>
<accession>A0ABQ9HP32</accession>